<sequence length="53" mass="6197">MNDAEILTYEALLKDLKDAKNIDRGYHLDKIERFVTLINIRITKAIPKGWEIP</sequence>
<organism evidence="2">
    <name type="scientific">uncultured Caudovirales phage</name>
    <dbReference type="NCBI Taxonomy" id="2100421"/>
    <lineage>
        <taxon>Viruses</taxon>
        <taxon>Duplodnaviria</taxon>
        <taxon>Heunggongvirae</taxon>
        <taxon>Uroviricota</taxon>
        <taxon>Caudoviricetes</taxon>
        <taxon>Peduoviridae</taxon>
        <taxon>Maltschvirus</taxon>
        <taxon>Maltschvirus maltsch</taxon>
    </lineage>
</organism>
<gene>
    <name evidence="2" type="ORF">UFOVP1516_92</name>
    <name evidence="1" type="ORF">UFOVP887_44</name>
</gene>
<evidence type="ECO:0000313" key="2">
    <source>
        <dbReference type="EMBL" id="CAB5226970.1"/>
    </source>
</evidence>
<proteinExistence type="predicted"/>
<reference evidence="2" key="1">
    <citation type="submission" date="2020-05" db="EMBL/GenBank/DDBJ databases">
        <authorList>
            <person name="Chiriac C."/>
            <person name="Salcher M."/>
            <person name="Ghai R."/>
            <person name="Kavagutti S V."/>
        </authorList>
    </citation>
    <scope>NUCLEOTIDE SEQUENCE</scope>
</reference>
<protein>
    <submittedName>
        <fullName evidence="2">Uncharacterized protein</fullName>
    </submittedName>
</protein>
<evidence type="ECO:0000313" key="1">
    <source>
        <dbReference type="EMBL" id="CAB4169114.1"/>
    </source>
</evidence>
<name>A0A6J7XAE8_9CAUD</name>
<dbReference type="EMBL" id="LR798364">
    <property type="protein sequence ID" value="CAB5226970.1"/>
    <property type="molecule type" value="Genomic_DNA"/>
</dbReference>
<accession>A0A6J7XAE8</accession>
<dbReference type="EMBL" id="LR796837">
    <property type="protein sequence ID" value="CAB4169114.1"/>
    <property type="molecule type" value="Genomic_DNA"/>
</dbReference>